<proteinExistence type="predicted"/>
<dbReference type="Proteomes" id="UP001610657">
    <property type="component" value="Unassembled WGS sequence"/>
</dbReference>
<name>A0ABW7NLQ3_9PSED</name>
<sequence>MEYQAFVYSRRNSNLEGVMMVMRRLYHFCSAEHGLRNLENNRLKIATIQDLNDPFEMLSHELADPKVRKAVLAIKQDASEQIGLFCFSSAYSNPVQWAHYADKHKGICLGFDIEEADLIKVNYSSSRLNMNPADLLSDEGYNQWMIDFVSTKYSHWRYEKEYRVFVDISQRDRSQAIMLQPLGDRIILRQVIVGCNSKLSRKDIEAVLYRYEQPVEVFKVRTAFRRFTMVRNKKQTCGYRL</sequence>
<protein>
    <submittedName>
        <fullName evidence="1">DUF2971 domain-containing protein</fullName>
    </submittedName>
</protein>
<dbReference type="GeneID" id="96219291"/>
<evidence type="ECO:0000313" key="1">
    <source>
        <dbReference type="EMBL" id="MFH7515641.1"/>
    </source>
</evidence>
<keyword evidence="2" id="KW-1185">Reference proteome</keyword>
<dbReference type="RefSeq" id="WP_158506041.1">
    <property type="nucleotide sequence ID" value="NZ_CP092923.1"/>
</dbReference>
<comment type="caution">
    <text evidence="1">The sequence shown here is derived from an EMBL/GenBank/DDBJ whole genome shotgun (WGS) entry which is preliminary data.</text>
</comment>
<dbReference type="EMBL" id="JAVCQK010000004">
    <property type="protein sequence ID" value="MFH7515641.1"/>
    <property type="molecule type" value="Genomic_DNA"/>
</dbReference>
<organism evidence="1 2">
    <name type="scientific">Pseudomonas syringae pv. tagetis</name>
    <dbReference type="NCBI Taxonomy" id="129140"/>
    <lineage>
        <taxon>Bacteria</taxon>
        <taxon>Pseudomonadati</taxon>
        <taxon>Pseudomonadota</taxon>
        <taxon>Gammaproteobacteria</taxon>
        <taxon>Pseudomonadales</taxon>
        <taxon>Pseudomonadaceae</taxon>
        <taxon>Pseudomonas</taxon>
    </lineage>
</organism>
<accession>A0ABW7NLQ3</accession>
<evidence type="ECO:0000313" key="2">
    <source>
        <dbReference type="Proteomes" id="UP001610657"/>
    </source>
</evidence>
<dbReference type="InterPro" id="IPR021352">
    <property type="entry name" value="DUF2971"/>
</dbReference>
<dbReference type="Pfam" id="PF11185">
    <property type="entry name" value="DUF2971"/>
    <property type="match status" value="1"/>
</dbReference>
<reference evidence="1 2" key="1">
    <citation type="submission" date="2023-08" db="EMBL/GenBank/DDBJ databases">
        <title>Genomic and mutational analysis of Pseudomonas syringae pv. tagetis EB037 pathogenicity on sunflower.</title>
        <authorList>
            <person name="Maul J.E."/>
        </authorList>
    </citation>
    <scope>NUCLEOTIDE SEQUENCE [LARGE SCALE GENOMIC DNA]</scope>
    <source>
        <strain evidence="1 2">EB037_T1</strain>
    </source>
</reference>
<gene>
    <name evidence="1" type="ORF">RA271_10625</name>
</gene>